<accession>A0A850DW46</accession>
<sequence length="229" mass="24178">MTDRVHVTDVAATTATHPVTNGGPVPPEPQQRAQRAAAPATSAPRRSAPAPTRTTQDKQARTTQDKQVRTTQDKQVRTAPDKQLRAAQGKQARGTANQRVGARPAGSGTSDFERLMQRNTVDARTLAQRARRRKNPMAGKIALGLAIVSAAVDASAFAVFMGGDTTFAFGICFVVVFLTLIAAVLGFVAAVGSFGRWYGAIGVVLAFFANPVILIVLLVVVAPEALTTM</sequence>
<feature type="compositionally biased region" description="Basic and acidic residues" evidence="1">
    <location>
        <begin position="55"/>
        <end position="84"/>
    </location>
</feature>
<proteinExistence type="predicted"/>
<feature type="compositionally biased region" description="Low complexity" evidence="1">
    <location>
        <begin position="30"/>
        <end position="54"/>
    </location>
</feature>
<dbReference type="EMBL" id="JABMCG010000115">
    <property type="protein sequence ID" value="NUU28959.1"/>
    <property type="molecule type" value="Genomic_DNA"/>
</dbReference>
<feature type="transmembrane region" description="Helical" evidence="2">
    <location>
        <begin position="141"/>
        <end position="161"/>
    </location>
</feature>
<name>A0A850DW46_9MICO</name>
<keyword evidence="2" id="KW-0812">Transmembrane</keyword>
<feature type="region of interest" description="Disordered" evidence="1">
    <location>
        <begin position="1"/>
        <end position="114"/>
    </location>
</feature>
<dbReference type="AlphaFoldDB" id="A0A850DW46"/>
<dbReference type="RefSeq" id="WP_175326381.1">
    <property type="nucleotide sequence ID" value="NZ_BAAAWP010000001.1"/>
</dbReference>
<evidence type="ECO:0000256" key="2">
    <source>
        <dbReference type="SAM" id="Phobius"/>
    </source>
</evidence>
<dbReference type="Proteomes" id="UP000539146">
    <property type="component" value="Unassembled WGS sequence"/>
</dbReference>
<feature type="transmembrane region" description="Helical" evidence="2">
    <location>
        <begin position="197"/>
        <end position="222"/>
    </location>
</feature>
<evidence type="ECO:0000313" key="3">
    <source>
        <dbReference type="EMBL" id="NUU28959.1"/>
    </source>
</evidence>
<keyword evidence="2" id="KW-1133">Transmembrane helix</keyword>
<protein>
    <submittedName>
        <fullName evidence="3">Uncharacterized protein</fullName>
    </submittedName>
</protein>
<feature type="transmembrane region" description="Helical" evidence="2">
    <location>
        <begin position="167"/>
        <end position="190"/>
    </location>
</feature>
<gene>
    <name evidence="3" type="ORF">HP467_12690</name>
</gene>
<comment type="caution">
    <text evidence="3">The sequence shown here is derived from an EMBL/GenBank/DDBJ whole genome shotgun (WGS) entry which is preliminary data.</text>
</comment>
<keyword evidence="2" id="KW-0472">Membrane</keyword>
<feature type="compositionally biased region" description="Low complexity" evidence="1">
    <location>
        <begin position="8"/>
        <end position="20"/>
    </location>
</feature>
<evidence type="ECO:0000313" key="4">
    <source>
        <dbReference type="Proteomes" id="UP000539146"/>
    </source>
</evidence>
<evidence type="ECO:0000256" key="1">
    <source>
        <dbReference type="SAM" id="MobiDB-lite"/>
    </source>
</evidence>
<organism evidence="3 4">
    <name type="scientific">Curtobacterium citreum</name>
    <dbReference type="NCBI Taxonomy" id="2036"/>
    <lineage>
        <taxon>Bacteria</taxon>
        <taxon>Bacillati</taxon>
        <taxon>Actinomycetota</taxon>
        <taxon>Actinomycetes</taxon>
        <taxon>Micrococcales</taxon>
        <taxon>Microbacteriaceae</taxon>
        <taxon>Curtobacterium</taxon>
    </lineage>
</organism>
<reference evidence="3 4" key="1">
    <citation type="submission" date="2020-05" db="EMBL/GenBank/DDBJ databases">
        <title>Genome Sequencing of Type Strains.</title>
        <authorList>
            <person name="Lemaire J.F."/>
            <person name="Inderbitzin P."/>
            <person name="Gregorio O.A."/>
            <person name="Collins S.B."/>
            <person name="Wespe N."/>
            <person name="Knight-Connoni V."/>
        </authorList>
    </citation>
    <scope>NUCLEOTIDE SEQUENCE [LARGE SCALE GENOMIC DNA]</scope>
    <source>
        <strain evidence="3 4">DSM 20512</strain>
    </source>
</reference>